<evidence type="ECO:0000256" key="3">
    <source>
        <dbReference type="ARBA" id="ARBA00022989"/>
    </source>
</evidence>
<keyword evidence="3" id="KW-1133">Transmembrane helix</keyword>
<evidence type="ECO:0000256" key="4">
    <source>
        <dbReference type="ARBA" id="ARBA00023136"/>
    </source>
</evidence>
<dbReference type="Gene3D" id="1.20.1720.10">
    <property type="entry name" value="Multidrug resistance protein D"/>
    <property type="match status" value="1"/>
</dbReference>
<evidence type="ECO:0000259" key="5">
    <source>
        <dbReference type="PROSITE" id="PS50850"/>
    </source>
</evidence>
<comment type="subcellular location">
    <subcellularLocation>
        <location evidence="1">Membrane</location>
        <topology evidence="1">Multi-pass membrane protein</topology>
    </subcellularLocation>
</comment>
<dbReference type="GO" id="GO:0022857">
    <property type="term" value="F:transmembrane transporter activity"/>
    <property type="evidence" value="ECO:0007669"/>
    <property type="project" value="InterPro"/>
</dbReference>
<dbReference type="GO" id="GO:1990961">
    <property type="term" value="P:xenobiotic detoxification by transmembrane export across the plasma membrane"/>
    <property type="evidence" value="ECO:0007669"/>
    <property type="project" value="TreeGrafter"/>
</dbReference>
<protein>
    <submittedName>
        <fullName evidence="6">Multidrug resistance transporter</fullName>
    </submittedName>
</protein>
<dbReference type="SUPFAM" id="SSF103473">
    <property type="entry name" value="MFS general substrate transporter"/>
    <property type="match status" value="1"/>
</dbReference>
<dbReference type="InterPro" id="IPR036259">
    <property type="entry name" value="MFS_trans_sf"/>
</dbReference>
<dbReference type="InterPro" id="IPR011701">
    <property type="entry name" value="MFS"/>
</dbReference>
<comment type="caution">
    <text evidence="6">The sequence shown here is derived from an EMBL/GenBank/DDBJ whole genome shotgun (WGS) entry which is preliminary data.</text>
</comment>
<dbReference type="GO" id="GO:0005886">
    <property type="term" value="C:plasma membrane"/>
    <property type="evidence" value="ECO:0007669"/>
    <property type="project" value="TreeGrafter"/>
</dbReference>
<dbReference type="STRING" id="1481914.JCM19241_771"/>
<reference evidence="6 7" key="2">
    <citation type="submission" date="2015-01" db="EMBL/GenBank/DDBJ databases">
        <authorList>
            <consortium name="NBRP consortium"/>
            <person name="Sawabe T."/>
            <person name="Meirelles P."/>
            <person name="Feng G."/>
            <person name="Sayaka M."/>
            <person name="Hattori M."/>
            <person name="Ohkuma M."/>
        </authorList>
    </citation>
    <scope>NUCLEOTIDE SEQUENCE [LARGE SCALE GENOMIC DNA]</scope>
    <source>
        <strain evidence="7">JCM 19241</strain>
    </source>
</reference>
<accession>A0A0B8QSP2</accession>
<sequence length="265" mass="28915">MRKTMSRKAPLYLFLLLIVVSPMGIDIYLPALPQMADNLSTPMANIQITITIFLAALGLGQLLAGPLADRYGRKPLILGGLALYILGSLVGSLALQIEILWFARVLQGLGTCAVSVGVMSGVRDSYSTEKTASIYSYINGVICVIPALAPLVGGWLSETWSWRATFYFMAGYALLVTFIATLKLPETRPSNTIANEKLINWEQYKPILQNSTFRFNAGLVMLAMAIIIAFVSVAPVRLMVELGMSQRLSHCGLVATPLSILWLRS</sequence>
<reference evidence="6 7" key="1">
    <citation type="submission" date="2015-01" db="EMBL/GenBank/DDBJ databases">
        <title>Vibrio sp. C94 JCM 19241 whole genome shotgun sequence.</title>
        <authorList>
            <person name="Sawabe T."/>
            <person name="Meirelles P."/>
            <person name="Feng G."/>
            <person name="Sayaka M."/>
            <person name="Hattori M."/>
            <person name="Ohkuma M."/>
        </authorList>
    </citation>
    <scope>NUCLEOTIDE SEQUENCE [LARGE SCALE GENOMIC DNA]</scope>
    <source>
        <strain evidence="7">JCM 19241</strain>
    </source>
</reference>
<dbReference type="Proteomes" id="UP000031666">
    <property type="component" value="Unassembled WGS sequence"/>
</dbReference>
<evidence type="ECO:0000256" key="1">
    <source>
        <dbReference type="ARBA" id="ARBA00004141"/>
    </source>
</evidence>
<dbReference type="PANTHER" id="PTHR23502:SF70">
    <property type="entry name" value="BCR_CFLA FAMILY EFFLUX TRANSPORTER"/>
    <property type="match status" value="1"/>
</dbReference>
<dbReference type="InterPro" id="IPR005829">
    <property type="entry name" value="Sugar_transporter_CS"/>
</dbReference>
<name>A0A0B8QSP2_9VIBR</name>
<keyword evidence="4" id="KW-0472">Membrane</keyword>
<dbReference type="Pfam" id="PF07690">
    <property type="entry name" value="MFS_1"/>
    <property type="match status" value="1"/>
</dbReference>
<feature type="domain" description="Major facilitator superfamily (MFS) profile" evidence="5">
    <location>
        <begin position="10"/>
        <end position="265"/>
    </location>
</feature>
<gene>
    <name evidence="6" type="ORF">JCM19241_771</name>
</gene>
<keyword evidence="2" id="KW-0812">Transmembrane</keyword>
<dbReference type="AlphaFoldDB" id="A0A0B8QSP2"/>
<evidence type="ECO:0000313" key="6">
    <source>
        <dbReference type="EMBL" id="GAM78043.1"/>
    </source>
</evidence>
<evidence type="ECO:0000256" key="2">
    <source>
        <dbReference type="ARBA" id="ARBA00022692"/>
    </source>
</evidence>
<organism evidence="6 7">
    <name type="scientific">Vibrio ishigakensis</name>
    <dbReference type="NCBI Taxonomy" id="1481914"/>
    <lineage>
        <taxon>Bacteria</taxon>
        <taxon>Pseudomonadati</taxon>
        <taxon>Pseudomonadota</taxon>
        <taxon>Gammaproteobacteria</taxon>
        <taxon>Vibrionales</taxon>
        <taxon>Vibrionaceae</taxon>
        <taxon>Vibrio</taxon>
    </lineage>
</organism>
<evidence type="ECO:0000313" key="7">
    <source>
        <dbReference type="Proteomes" id="UP000031666"/>
    </source>
</evidence>
<dbReference type="EMBL" id="BBSC01000011">
    <property type="protein sequence ID" value="GAM78043.1"/>
    <property type="molecule type" value="Genomic_DNA"/>
</dbReference>
<dbReference type="PROSITE" id="PS00216">
    <property type="entry name" value="SUGAR_TRANSPORT_1"/>
    <property type="match status" value="1"/>
</dbReference>
<dbReference type="PANTHER" id="PTHR23502">
    <property type="entry name" value="MAJOR FACILITATOR SUPERFAMILY"/>
    <property type="match status" value="1"/>
</dbReference>
<proteinExistence type="predicted"/>
<dbReference type="InterPro" id="IPR020846">
    <property type="entry name" value="MFS_dom"/>
</dbReference>
<dbReference type="PROSITE" id="PS50850">
    <property type="entry name" value="MFS"/>
    <property type="match status" value="1"/>
</dbReference>